<dbReference type="GO" id="GO:0003904">
    <property type="term" value="F:deoxyribodipyrimidine photo-lyase activity"/>
    <property type="evidence" value="ECO:0007669"/>
    <property type="project" value="TreeGrafter"/>
</dbReference>
<keyword evidence="5" id="KW-0157">Chromophore</keyword>
<keyword evidence="2 4" id="KW-0285">Flavoprotein</keyword>
<dbReference type="SUPFAM" id="SSF48173">
    <property type="entry name" value="Cryptochrome/photolyase FAD-binding domain"/>
    <property type="match status" value="1"/>
</dbReference>
<evidence type="ECO:0000256" key="3">
    <source>
        <dbReference type="ARBA" id="ARBA00022827"/>
    </source>
</evidence>
<name>A0A0K1PZL7_9BACT</name>
<dbReference type="Gene3D" id="1.25.40.80">
    <property type="match status" value="1"/>
</dbReference>
<proteinExistence type="inferred from homology"/>
<sequence length="483" mass="54227">MRTIVWFRGKDLRLADHEPLADALARRGDVVPIFVVDPYFFAPERARELPHRMQFLVDSLAELAENVAERGSRLTFFGGKSVDVVPKLAHAYRADRVVAYRWSEPIGVDRDRRITAALAREGIPFDLFEGETLAKPGEVLTGAGEPFSVFTPFARAFAKVVEIGKPLRAPAALPKAPPVPAGVRPLLTKAPTLESIGVERNEHLVAGGEKASRDRLRRFLKGPAAKYETGRNEMGIEGTSRISQDLKFGTLSARYVWTTAKDALDEHPKAWRVWSNELVWREFAYDVLRVRPSVLTKPFRSAWKGFPWRRDEKAWRAWCEGTTGYPIVDASARQLLAEGFVHNRARMISASFLAKHLLVDFRKGEAHYMKFLTDGDWANNDLGWQWSAGCGVDAQPWFRVFNPVGQGKRFDVDGAYVRRWVPELARLSNRHIHAPWEAPEAELARAGVELGKTYPRPIVDLALARGRFLAAAEGHLAHPGSRA</sequence>
<dbReference type="InterPro" id="IPR014729">
    <property type="entry name" value="Rossmann-like_a/b/a_fold"/>
</dbReference>
<feature type="binding site" evidence="4">
    <location>
        <position position="274"/>
    </location>
    <ligand>
        <name>FAD</name>
        <dbReference type="ChEBI" id="CHEBI:57692"/>
    </ligand>
</feature>
<dbReference type="KEGG" id="llu:AKJ09_05601"/>
<keyword evidence="3 4" id="KW-0274">FAD</keyword>
<dbReference type="InterPro" id="IPR005101">
    <property type="entry name" value="Cryptochr/Photolyase_FAD-bd"/>
</dbReference>
<dbReference type="InterPro" id="IPR002081">
    <property type="entry name" value="Cryptochrome/DNA_photolyase_1"/>
</dbReference>
<dbReference type="Pfam" id="PF00875">
    <property type="entry name" value="DNA_photolyase"/>
    <property type="match status" value="1"/>
</dbReference>
<dbReference type="GO" id="GO:0071949">
    <property type="term" value="F:FAD binding"/>
    <property type="evidence" value="ECO:0007669"/>
    <property type="project" value="TreeGrafter"/>
</dbReference>
<organism evidence="7 8">
    <name type="scientific">Labilithrix luteola</name>
    <dbReference type="NCBI Taxonomy" id="1391654"/>
    <lineage>
        <taxon>Bacteria</taxon>
        <taxon>Pseudomonadati</taxon>
        <taxon>Myxococcota</taxon>
        <taxon>Polyangia</taxon>
        <taxon>Polyangiales</taxon>
        <taxon>Labilitrichaceae</taxon>
        <taxon>Labilithrix</taxon>
    </lineage>
</organism>
<evidence type="ECO:0000256" key="2">
    <source>
        <dbReference type="ARBA" id="ARBA00022630"/>
    </source>
</evidence>
<dbReference type="STRING" id="1391654.AKJ09_05601"/>
<comment type="cofactor">
    <cofactor evidence="1">
        <name>(6R)-5,10-methylene-5,6,7,8-tetrahydrofolate</name>
        <dbReference type="ChEBI" id="CHEBI:15636"/>
    </cofactor>
</comment>
<dbReference type="EMBL" id="CP012333">
    <property type="protein sequence ID" value="AKU98937.1"/>
    <property type="molecule type" value="Genomic_DNA"/>
</dbReference>
<protein>
    <submittedName>
        <fullName evidence="7">Deoxyribodipyrimidine photolyase</fullName>
    </submittedName>
</protein>
<feature type="binding site" evidence="4">
    <location>
        <begin position="239"/>
        <end position="243"/>
    </location>
    <ligand>
        <name>FAD</name>
        <dbReference type="ChEBI" id="CHEBI:57692"/>
    </ligand>
</feature>
<evidence type="ECO:0000256" key="4">
    <source>
        <dbReference type="PIRSR" id="PIRSR602081-1"/>
    </source>
</evidence>
<dbReference type="Pfam" id="PF03441">
    <property type="entry name" value="FAD_binding_7"/>
    <property type="match status" value="1"/>
</dbReference>
<keyword evidence="7" id="KW-0456">Lyase</keyword>
<dbReference type="SUPFAM" id="SSF52425">
    <property type="entry name" value="Cryptochrome/photolyase, N-terminal domain"/>
    <property type="match status" value="1"/>
</dbReference>
<feature type="domain" description="Photolyase/cryptochrome alpha/beta" evidence="6">
    <location>
        <begin position="2"/>
        <end position="133"/>
    </location>
</feature>
<dbReference type="InterPro" id="IPR006050">
    <property type="entry name" value="DNA_photolyase_N"/>
</dbReference>
<evidence type="ECO:0000256" key="5">
    <source>
        <dbReference type="RuleBase" id="RU004182"/>
    </source>
</evidence>
<dbReference type="InterPro" id="IPR036134">
    <property type="entry name" value="Crypto/Photolyase_FAD-like_sf"/>
</dbReference>
<comment type="similarity">
    <text evidence="5">Belongs to the DNA photolyase family.</text>
</comment>
<evidence type="ECO:0000313" key="8">
    <source>
        <dbReference type="Proteomes" id="UP000064967"/>
    </source>
</evidence>
<reference evidence="7 8" key="1">
    <citation type="submission" date="2015-08" db="EMBL/GenBank/DDBJ databases">
        <authorList>
            <person name="Babu N.S."/>
            <person name="Beckwith C.J."/>
            <person name="Beseler K.G."/>
            <person name="Brison A."/>
            <person name="Carone J.V."/>
            <person name="Caskin T.P."/>
            <person name="Diamond M."/>
            <person name="Durham M.E."/>
            <person name="Foxe J.M."/>
            <person name="Go M."/>
            <person name="Henderson B.A."/>
            <person name="Jones I.B."/>
            <person name="McGettigan J.A."/>
            <person name="Micheletti S.J."/>
            <person name="Nasrallah M.E."/>
            <person name="Ortiz D."/>
            <person name="Piller C.R."/>
            <person name="Privatt S.R."/>
            <person name="Schneider S.L."/>
            <person name="Sharp S."/>
            <person name="Smith T.C."/>
            <person name="Stanton J.D."/>
            <person name="Ullery H.E."/>
            <person name="Wilson R.J."/>
            <person name="Serrano M.G."/>
            <person name="Buck G."/>
            <person name="Lee V."/>
            <person name="Wang Y."/>
            <person name="Carvalho R."/>
            <person name="Voegtly L."/>
            <person name="Shi R."/>
            <person name="Duckworth R."/>
            <person name="Johnson A."/>
            <person name="Loviza R."/>
            <person name="Walstead R."/>
            <person name="Shah Z."/>
            <person name="Kiflezghi M."/>
            <person name="Wade K."/>
            <person name="Ball S.L."/>
            <person name="Bradley K.W."/>
            <person name="Asai D.J."/>
            <person name="Bowman C.A."/>
            <person name="Russell D.A."/>
            <person name="Pope W.H."/>
            <person name="Jacobs-Sera D."/>
            <person name="Hendrix R.W."/>
            <person name="Hatfull G.F."/>
        </authorList>
    </citation>
    <scope>NUCLEOTIDE SEQUENCE [LARGE SCALE GENOMIC DNA]</scope>
    <source>
        <strain evidence="7 8">DSM 27648</strain>
    </source>
</reference>
<evidence type="ECO:0000256" key="1">
    <source>
        <dbReference type="ARBA" id="ARBA00001932"/>
    </source>
</evidence>
<dbReference type="Proteomes" id="UP000064967">
    <property type="component" value="Chromosome"/>
</dbReference>
<dbReference type="GO" id="GO:0003677">
    <property type="term" value="F:DNA binding"/>
    <property type="evidence" value="ECO:0007669"/>
    <property type="project" value="TreeGrafter"/>
</dbReference>
<dbReference type="AlphaFoldDB" id="A0A0K1PZL7"/>
<feature type="binding site" evidence="4">
    <location>
        <begin position="374"/>
        <end position="376"/>
    </location>
    <ligand>
        <name>FAD</name>
        <dbReference type="ChEBI" id="CHEBI:57692"/>
    </ligand>
</feature>
<dbReference type="PRINTS" id="PR00147">
    <property type="entry name" value="DNAPHOTLYASE"/>
</dbReference>
<gene>
    <name evidence="7" type="ORF">AKJ09_05601</name>
</gene>
<dbReference type="RefSeq" id="WP_146650077.1">
    <property type="nucleotide sequence ID" value="NZ_CP012333.1"/>
</dbReference>
<dbReference type="Gene3D" id="3.40.50.620">
    <property type="entry name" value="HUPs"/>
    <property type="match status" value="1"/>
</dbReference>
<accession>A0A0K1PZL7</accession>
<dbReference type="PANTHER" id="PTHR11455">
    <property type="entry name" value="CRYPTOCHROME"/>
    <property type="match status" value="1"/>
</dbReference>
<dbReference type="PROSITE" id="PS51645">
    <property type="entry name" value="PHR_CRY_ALPHA_BETA"/>
    <property type="match status" value="1"/>
</dbReference>
<dbReference type="PATRIC" id="fig|1391654.3.peg.5680"/>
<dbReference type="InterPro" id="IPR036155">
    <property type="entry name" value="Crypto/Photolyase_N_sf"/>
</dbReference>
<comment type="cofactor">
    <cofactor evidence="4">
        <name>FAD</name>
        <dbReference type="ChEBI" id="CHEBI:57692"/>
    </cofactor>
    <text evidence="4">Binds 1 FAD per subunit.</text>
</comment>
<evidence type="ECO:0000313" key="7">
    <source>
        <dbReference type="EMBL" id="AKU98937.1"/>
    </source>
</evidence>
<evidence type="ECO:0000259" key="6">
    <source>
        <dbReference type="PROSITE" id="PS51645"/>
    </source>
</evidence>
<dbReference type="Gene3D" id="1.10.579.10">
    <property type="entry name" value="DNA Cyclobutane Dipyrimidine Photolyase, subunit A, domain 3"/>
    <property type="match status" value="1"/>
</dbReference>
<dbReference type="PANTHER" id="PTHR11455:SF9">
    <property type="entry name" value="CRYPTOCHROME CIRCADIAN CLOCK 5 ISOFORM X1"/>
    <property type="match status" value="1"/>
</dbReference>
<dbReference type="OrthoDB" id="9772484at2"/>
<keyword evidence="8" id="KW-1185">Reference proteome</keyword>
<feature type="binding site" evidence="4">
    <location>
        <position position="227"/>
    </location>
    <ligand>
        <name>FAD</name>
        <dbReference type="ChEBI" id="CHEBI:57692"/>
    </ligand>
</feature>